<sequence>MLPFIRKDLAQLTAYTPHPGAASGESVPSKSAIDRLDTNECPYDLPAELKQKLAWNYQQLIETNRYPDGGHAALKEAIAQYVNESIAESIHVPPLSKGGLHVPPLSKGGLHVPPLSKGGLGGVIPPKTAITADNISVGNGSDELIRSLLIATCLGAVGSILVANPTFSMYGIIAQTLGIPVVSVPRKPDTFEMDIEEAKRAILSEGCANAQTENPPVRVVFVVHPNSPTANALTTNEIEWLSTLPEDILVVIDEAYFEFSQNTLAGKLQEHPNWIILRTFSKAFRLASMRVGYAIANPELTAALEKIRLPYNLPAFSQLAAEFALAQRQLLLAVIPETISERAKLIAALTQHQQLQIWPSAANFVYLRVKADNRNLAEQQHKQIMEQLKAEGTLIRHTGGGLRITVGSPQENQRTCDRLSQILT</sequence>
<dbReference type="PANTHER" id="PTHR43643">
    <property type="entry name" value="HISTIDINOL-PHOSPHATE AMINOTRANSFERASE 2"/>
    <property type="match status" value="1"/>
</dbReference>
<dbReference type="CDD" id="cd00609">
    <property type="entry name" value="AAT_like"/>
    <property type="match status" value="1"/>
</dbReference>
<proteinExistence type="inferred from homology"/>
<keyword evidence="8 11" id="KW-0663">Pyridoxal phosphate</keyword>
<comment type="pathway">
    <text evidence="2 11">Amino-acid biosynthesis; L-histidine biosynthesis; L-histidine from 5-phospho-alpha-D-ribose 1-diphosphate: step 7/9.</text>
</comment>
<dbReference type="NCBIfam" id="NF002726">
    <property type="entry name" value="PRK02610.1"/>
    <property type="match status" value="1"/>
</dbReference>
<evidence type="ECO:0000256" key="9">
    <source>
        <dbReference type="ARBA" id="ARBA00023102"/>
    </source>
</evidence>
<protein>
    <recommendedName>
        <fullName evidence="11">Histidinol-phosphate aminotransferase</fullName>
        <ecNumber evidence="11">2.6.1.9</ecNumber>
    </recommendedName>
    <alternativeName>
        <fullName evidence="11">Imidazole acetol-phosphate transaminase</fullName>
    </alternativeName>
</protein>
<keyword evidence="14" id="KW-1185">Reference proteome</keyword>
<dbReference type="InterPro" id="IPR015424">
    <property type="entry name" value="PyrdxlP-dep_Trfase"/>
</dbReference>
<gene>
    <name evidence="11" type="primary">hisC</name>
    <name evidence="13" type="ORF">WMG39_04960</name>
</gene>
<dbReference type="PANTHER" id="PTHR43643:SF6">
    <property type="entry name" value="HISTIDINOL-PHOSPHATE AMINOTRANSFERASE"/>
    <property type="match status" value="1"/>
</dbReference>
<evidence type="ECO:0000256" key="1">
    <source>
        <dbReference type="ARBA" id="ARBA00001933"/>
    </source>
</evidence>
<evidence type="ECO:0000256" key="6">
    <source>
        <dbReference type="ARBA" id="ARBA00022605"/>
    </source>
</evidence>
<name>A0ABU8YIL3_9CYAN</name>
<dbReference type="InterPro" id="IPR004839">
    <property type="entry name" value="Aminotransferase_I/II_large"/>
</dbReference>
<comment type="catalytic activity">
    <reaction evidence="10 11">
        <text>L-histidinol phosphate + 2-oxoglutarate = 3-(imidazol-4-yl)-2-oxopropyl phosphate + L-glutamate</text>
        <dbReference type="Rhea" id="RHEA:23744"/>
        <dbReference type="ChEBI" id="CHEBI:16810"/>
        <dbReference type="ChEBI" id="CHEBI:29985"/>
        <dbReference type="ChEBI" id="CHEBI:57766"/>
        <dbReference type="ChEBI" id="CHEBI:57980"/>
        <dbReference type="EC" id="2.6.1.9"/>
    </reaction>
</comment>
<evidence type="ECO:0000259" key="12">
    <source>
        <dbReference type="Pfam" id="PF00155"/>
    </source>
</evidence>
<dbReference type="RefSeq" id="WP_340541270.1">
    <property type="nucleotide sequence ID" value="NZ_JBBLXS010000038.1"/>
</dbReference>
<keyword evidence="5 11" id="KW-0032">Aminotransferase</keyword>
<keyword evidence="7 11" id="KW-0808">Transferase</keyword>
<keyword evidence="9 11" id="KW-0368">Histidine biosynthesis</keyword>
<dbReference type="EMBL" id="JBBLXS010000038">
    <property type="protein sequence ID" value="MEK0184198.1"/>
    <property type="molecule type" value="Genomic_DNA"/>
</dbReference>
<evidence type="ECO:0000313" key="14">
    <source>
        <dbReference type="Proteomes" id="UP001384579"/>
    </source>
</evidence>
<dbReference type="Proteomes" id="UP001384579">
    <property type="component" value="Unassembled WGS sequence"/>
</dbReference>
<dbReference type="InterPro" id="IPR050106">
    <property type="entry name" value="HistidinolP_aminotransfase"/>
</dbReference>
<comment type="caution">
    <text evidence="13">The sequence shown here is derived from an EMBL/GenBank/DDBJ whole genome shotgun (WGS) entry which is preliminary data.</text>
</comment>
<dbReference type="InterPro" id="IPR005861">
    <property type="entry name" value="HisP_aminotrans"/>
</dbReference>
<dbReference type="EC" id="2.6.1.9" evidence="11"/>
<feature type="domain" description="Aminotransferase class I/classII large" evidence="12">
    <location>
        <begin position="127"/>
        <end position="419"/>
    </location>
</feature>
<evidence type="ECO:0000256" key="7">
    <source>
        <dbReference type="ARBA" id="ARBA00022679"/>
    </source>
</evidence>
<comment type="similarity">
    <text evidence="3 11">Belongs to the class-II pyridoxal-phosphate-dependent aminotransferase family. Histidinol-phosphate aminotransferase subfamily.</text>
</comment>
<evidence type="ECO:0000256" key="11">
    <source>
        <dbReference type="HAMAP-Rule" id="MF_01023"/>
    </source>
</evidence>
<evidence type="ECO:0000256" key="10">
    <source>
        <dbReference type="ARBA" id="ARBA00047481"/>
    </source>
</evidence>
<dbReference type="Gene3D" id="3.40.640.10">
    <property type="entry name" value="Type I PLP-dependent aspartate aminotransferase-like (Major domain)"/>
    <property type="match status" value="2"/>
</dbReference>
<dbReference type="SUPFAM" id="SSF53383">
    <property type="entry name" value="PLP-dependent transferases"/>
    <property type="match status" value="1"/>
</dbReference>
<dbReference type="InterPro" id="IPR015421">
    <property type="entry name" value="PyrdxlP-dep_Trfase_major"/>
</dbReference>
<keyword evidence="6 11" id="KW-0028">Amino-acid biosynthesis</keyword>
<dbReference type="GO" id="GO:0004400">
    <property type="term" value="F:histidinol-phosphate transaminase activity"/>
    <property type="evidence" value="ECO:0007669"/>
    <property type="project" value="UniProtKB-EC"/>
</dbReference>
<accession>A0ABU8YIL3</accession>
<evidence type="ECO:0000256" key="8">
    <source>
        <dbReference type="ARBA" id="ARBA00022898"/>
    </source>
</evidence>
<dbReference type="Gene3D" id="3.90.1150.10">
    <property type="entry name" value="Aspartate Aminotransferase, domain 1"/>
    <property type="match status" value="2"/>
</dbReference>
<dbReference type="Pfam" id="PF00155">
    <property type="entry name" value="Aminotran_1_2"/>
    <property type="match status" value="1"/>
</dbReference>
<evidence type="ECO:0000256" key="4">
    <source>
        <dbReference type="ARBA" id="ARBA00011738"/>
    </source>
</evidence>
<dbReference type="InterPro" id="IPR015422">
    <property type="entry name" value="PyrdxlP-dep_Trfase_small"/>
</dbReference>
<reference evidence="13 14" key="1">
    <citation type="journal article" date="2020" name="Harmful Algae">
        <title>Molecular and morphological characterization of a novel dihydroanatoxin-a producing Microcoleus species (cyanobacteria) from the Russian River, California, USA.</title>
        <authorList>
            <person name="Conklin K.Y."/>
            <person name="Stancheva R."/>
            <person name="Otten T.G."/>
            <person name="Fadness R."/>
            <person name="Boyer G.L."/>
            <person name="Read B."/>
            <person name="Zhang X."/>
            <person name="Sheath R.G."/>
        </authorList>
    </citation>
    <scope>NUCLEOTIDE SEQUENCE [LARGE SCALE GENOMIC DNA]</scope>
    <source>
        <strain evidence="13 14">PTRS2</strain>
    </source>
</reference>
<comment type="cofactor">
    <cofactor evidence="1 11">
        <name>pyridoxal 5'-phosphate</name>
        <dbReference type="ChEBI" id="CHEBI:597326"/>
    </cofactor>
</comment>
<evidence type="ECO:0000256" key="2">
    <source>
        <dbReference type="ARBA" id="ARBA00005011"/>
    </source>
</evidence>
<dbReference type="HAMAP" id="MF_01023">
    <property type="entry name" value="HisC_aminotrans_2"/>
    <property type="match status" value="1"/>
</dbReference>
<evidence type="ECO:0000313" key="13">
    <source>
        <dbReference type="EMBL" id="MEK0184198.1"/>
    </source>
</evidence>
<feature type="modified residue" description="N6-(pyridoxal phosphate)lysine" evidence="11">
    <location>
        <position position="282"/>
    </location>
</feature>
<evidence type="ECO:0000256" key="3">
    <source>
        <dbReference type="ARBA" id="ARBA00007970"/>
    </source>
</evidence>
<organism evidence="13 14">
    <name type="scientific">Microcoleus anatoxicus PTRS2</name>
    <dbReference type="NCBI Taxonomy" id="2705321"/>
    <lineage>
        <taxon>Bacteria</taxon>
        <taxon>Bacillati</taxon>
        <taxon>Cyanobacteriota</taxon>
        <taxon>Cyanophyceae</taxon>
        <taxon>Oscillatoriophycideae</taxon>
        <taxon>Oscillatoriales</taxon>
        <taxon>Microcoleaceae</taxon>
        <taxon>Microcoleus</taxon>
        <taxon>Microcoleus anatoxicus</taxon>
    </lineage>
</organism>
<evidence type="ECO:0000256" key="5">
    <source>
        <dbReference type="ARBA" id="ARBA00022576"/>
    </source>
</evidence>
<comment type="subunit">
    <text evidence="4 11">Homodimer.</text>
</comment>